<sequence>MRVLRMWWWTTNEGSGWLPEGFYLPHTMVHAVSDLNLLEFTEKWYGWADPARVLVDYAVTRSHLTGRPVVVRGLASMGAISEDTVTAWGAAGQHPATGGCKAVPSVAAEPGAKPLPEEPGRFLHRLRATQPDLFQWLHNSWAGRGEARLEAARDAVLAVMNTPAADPLKRPGGPWQLLEARGGLERGRLSEQEWAALRNDYDSGAVLCGALRPGFRAQSRPRDAIGSSYVTRFRELRAMEALLAWQHYPDVSASDIVYTAFAAGADLAAIT</sequence>
<protein>
    <submittedName>
        <fullName evidence="1">Uncharacterized protein</fullName>
    </submittedName>
</protein>
<evidence type="ECO:0000313" key="2">
    <source>
        <dbReference type="Proteomes" id="UP000238296"/>
    </source>
</evidence>
<dbReference type="AlphaFoldDB" id="A0A2S8BEI6"/>
<reference evidence="1 2" key="1">
    <citation type="journal article" date="2017" name="Int. J. Syst. Evol. Microbiol.">
        <title>Mycobacterium talmoniae sp. nov., a slowly growing mycobacterium isolated from human respiratory samples.</title>
        <authorList>
            <person name="Davidson R.M."/>
            <person name="DeGroote M.A."/>
            <person name="Marola J.L."/>
            <person name="Buss S."/>
            <person name="Jones V."/>
            <person name="McNeil M.R."/>
            <person name="Freifeld A.G."/>
            <person name="Elaine Epperson L."/>
            <person name="Hasan N.A."/>
            <person name="Jackson M."/>
            <person name="Iwen P.C."/>
            <person name="Salfinger M."/>
            <person name="Strong M."/>
        </authorList>
    </citation>
    <scope>NUCLEOTIDE SEQUENCE [LARGE SCALE GENOMIC DNA]</scope>
    <source>
        <strain evidence="1 2">ATCC BAA-2683</strain>
    </source>
</reference>
<evidence type="ECO:0000313" key="1">
    <source>
        <dbReference type="EMBL" id="PQM45048.1"/>
    </source>
</evidence>
<dbReference type="Proteomes" id="UP000238296">
    <property type="component" value="Unassembled WGS sequence"/>
</dbReference>
<accession>A0A2S8BEI6</accession>
<gene>
    <name evidence="1" type="ORF">C1Y40_04788</name>
</gene>
<organism evidence="1 2">
    <name type="scientific">Mycobacterium talmoniae</name>
    <dbReference type="NCBI Taxonomy" id="1858794"/>
    <lineage>
        <taxon>Bacteria</taxon>
        <taxon>Bacillati</taxon>
        <taxon>Actinomycetota</taxon>
        <taxon>Actinomycetes</taxon>
        <taxon>Mycobacteriales</taxon>
        <taxon>Mycobacteriaceae</taxon>
        <taxon>Mycobacterium</taxon>
    </lineage>
</organism>
<proteinExistence type="predicted"/>
<dbReference type="EMBL" id="PPEA01000675">
    <property type="protein sequence ID" value="PQM45048.1"/>
    <property type="molecule type" value="Genomic_DNA"/>
</dbReference>
<name>A0A2S8BEI6_9MYCO</name>
<comment type="caution">
    <text evidence="1">The sequence shown here is derived from an EMBL/GenBank/DDBJ whole genome shotgun (WGS) entry which is preliminary data.</text>
</comment>